<feature type="region of interest" description="Disordered" evidence="1">
    <location>
        <begin position="55"/>
        <end position="90"/>
    </location>
</feature>
<reference evidence="3" key="1">
    <citation type="journal article" date="2013" name="Nature">
        <title>Pan genome of the phytoplankton Emiliania underpins its global distribution.</title>
        <authorList>
            <person name="Read B.A."/>
            <person name="Kegel J."/>
            <person name="Klute M.J."/>
            <person name="Kuo A."/>
            <person name="Lefebvre S.C."/>
            <person name="Maumus F."/>
            <person name="Mayer C."/>
            <person name="Miller J."/>
            <person name="Monier A."/>
            <person name="Salamov A."/>
            <person name="Young J."/>
            <person name="Aguilar M."/>
            <person name="Claverie J.M."/>
            <person name="Frickenhaus S."/>
            <person name="Gonzalez K."/>
            <person name="Herman E.K."/>
            <person name="Lin Y.C."/>
            <person name="Napier J."/>
            <person name="Ogata H."/>
            <person name="Sarno A.F."/>
            <person name="Shmutz J."/>
            <person name="Schroeder D."/>
            <person name="de Vargas C."/>
            <person name="Verret F."/>
            <person name="von Dassow P."/>
            <person name="Valentin K."/>
            <person name="Van de Peer Y."/>
            <person name="Wheeler G."/>
            <person name="Dacks J.B."/>
            <person name="Delwiche C.F."/>
            <person name="Dyhrman S.T."/>
            <person name="Glockner G."/>
            <person name="John U."/>
            <person name="Richards T."/>
            <person name="Worden A.Z."/>
            <person name="Zhang X."/>
            <person name="Grigoriev I.V."/>
            <person name="Allen A.E."/>
            <person name="Bidle K."/>
            <person name="Borodovsky M."/>
            <person name="Bowler C."/>
            <person name="Brownlee C."/>
            <person name="Cock J.M."/>
            <person name="Elias M."/>
            <person name="Gladyshev V.N."/>
            <person name="Groth M."/>
            <person name="Guda C."/>
            <person name="Hadaegh A."/>
            <person name="Iglesias-Rodriguez M.D."/>
            <person name="Jenkins J."/>
            <person name="Jones B.M."/>
            <person name="Lawson T."/>
            <person name="Leese F."/>
            <person name="Lindquist E."/>
            <person name="Lobanov A."/>
            <person name="Lomsadze A."/>
            <person name="Malik S.B."/>
            <person name="Marsh M.E."/>
            <person name="Mackinder L."/>
            <person name="Mock T."/>
            <person name="Mueller-Roeber B."/>
            <person name="Pagarete A."/>
            <person name="Parker M."/>
            <person name="Probert I."/>
            <person name="Quesneville H."/>
            <person name="Raines C."/>
            <person name="Rensing S.A."/>
            <person name="Riano-Pachon D.M."/>
            <person name="Richier S."/>
            <person name="Rokitta S."/>
            <person name="Shiraiwa Y."/>
            <person name="Soanes D.M."/>
            <person name="van der Giezen M."/>
            <person name="Wahlund T.M."/>
            <person name="Williams B."/>
            <person name="Wilson W."/>
            <person name="Wolfe G."/>
            <person name="Wurch L.L."/>
        </authorList>
    </citation>
    <scope>NUCLEOTIDE SEQUENCE</scope>
</reference>
<dbReference type="KEGG" id="ehx:EMIHUDRAFT_452317"/>
<dbReference type="RefSeq" id="XP_005764277.1">
    <property type="nucleotide sequence ID" value="XM_005764220.1"/>
</dbReference>
<accession>A0A0D3IKR3</accession>
<name>A0A0D3IKR3_EMIH1</name>
<keyword evidence="3" id="KW-1185">Reference proteome</keyword>
<feature type="compositionally biased region" description="Basic and acidic residues" evidence="1">
    <location>
        <begin position="193"/>
        <end position="232"/>
    </location>
</feature>
<dbReference type="AlphaFoldDB" id="A0A0D3IKR3"/>
<evidence type="ECO:0000256" key="1">
    <source>
        <dbReference type="SAM" id="MobiDB-lite"/>
    </source>
</evidence>
<protein>
    <recommendedName>
        <fullName evidence="4">BZIP domain-containing protein</fullName>
    </recommendedName>
</protein>
<dbReference type="PaxDb" id="2903-EOD11848"/>
<organism evidence="2 3">
    <name type="scientific">Emiliania huxleyi (strain CCMP1516)</name>
    <dbReference type="NCBI Taxonomy" id="280463"/>
    <lineage>
        <taxon>Eukaryota</taxon>
        <taxon>Haptista</taxon>
        <taxon>Haptophyta</taxon>
        <taxon>Prymnesiophyceae</taxon>
        <taxon>Isochrysidales</taxon>
        <taxon>Noelaerhabdaceae</taxon>
        <taxon>Emiliania</taxon>
    </lineage>
</organism>
<dbReference type="GeneID" id="17257951"/>
<dbReference type="HOGENOM" id="CLU_1100874_0_0_1"/>
<evidence type="ECO:0000313" key="2">
    <source>
        <dbReference type="EnsemblProtists" id="EOD11848"/>
    </source>
</evidence>
<feature type="region of interest" description="Disordered" evidence="1">
    <location>
        <begin position="119"/>
        <end position="232"/>
    </location>
</feature>
<sequence>MLPGLIESEAALNPSGLQKKALSDDILERISNDLPSDLPPPNHWQRPEQYRALDGHGIHAGFGGGHSSGPAASLPAAQQHFGDRRSSAGALPLPAGMAPAVMHRGLSALASSGHVLERAPGAAAPSPTPARGPTSPLPVPHISQGGRAGSLAPPSAQAQAAAQLRAQLQAQQGELRRERELAKAAASHQKALRAKEEEVGAARREAARREEERTRKLSEAHKELQQDLSKRDEQLAALRRSLATAEASASEAR</sequence>
<feature type="compositionally biased region" description="Pro residues" evidence="1">
    <location>
        <begin position="126"/>
        <end position="139"/>
    </location>
</feature>
<reference evidence="2" key="2">
    <citation type="submission" date="2024-10" db="UniProtKB">
        <authorList>
            <consortium name="EnsemblProtists"/>
        </authorList>
    </citation>
    <scope>IDENTIFICATION</scope>
</reference>
<dbReference type="Proteomes" id="UP000013827">
    <property type="component" value="Unassembled WGS sequence"/>
</dbReference>
<evidence type="ECO:0008006" key="4">
    <source>
        <dbReference type="Google" id="ProtNLM"/>
    </source>
</evidence>
<dbReference type="EnsemblProtists" id="EOD11848">
    <property type="protein sequence ID" value="EOD11848"/>
    <property type="gene ID" value="EMIHUDRAFT_452317"/>
</dbReference>
<feature type="compositionally biased region" description="Gly residues" evidence="1">
    <location>
        <begin position="58"/>
        <end position="67"/>
    </location>
</feature>
<feature type="compositionally biased region" description="Low complexity" evidence="1">
    <location>
        <begin position="149"/>
        <end position="173"/>
    </location>
</feature>
<proteinExistence type="predicted"/>
<evidence type="ECO:0000313" key="3">
    <source>
        <dbReference type="Proteomes" id="UP000013827"/>
    </source>
</evidence>